<dbReference type="PANTHER" id="PTHR42928:SF5">
    <property type="entry name" value="BLR1237 PROTEIN"/>
    <property type="match status" value="1"/>
</dbReference>
<dbReference type="PANTHER" id="PTHR42928">
    <property type="entry name" value="TRICARBOXYLATE-BINDING PROTEIN"/>
    <property type="match status" value="1"/>
</dbReference>
<dbReference type="RefSeq" id="WP_140838131.1">
    <property type="nucleotide sequence ID" value="NZ_RCZI01000001.1"/>
</dbReference>
<organism evidence="3 4">
    <name type="scientific">Variovorax guangxiensis</name>
    <dbReference type="NCBI Taxonomy" id="1775474"/>
    <lineage>
        <taxon>Bacteria</taxon>
        <taxon>Pseudomonadati</taxon>
        <taxon>Pseudomonadota</taxon>
        <taxon>Betaproteobacteria</taxon>
        <taxon>Burkholderiales</taxon>
        <taxon>Comamonadaceae</taxon>
        <taxon>Variovorax</taxon>
    </lineage>
</organism>
<dbReference type="InterPro" id="IPR005064">
    <property type="entry name" value="BUG"/>
</dbReference>
<dbReference type="Gene3D" id="3.40.190.10">
    <property type="entry name" value="Periplasmic binding protein-like II"/>
    <property type="match status" value="1"/>
</dbReference>
<dbReference type="PIRSF" id="PIRSF017082">
    <property type="entry name" value="YflP"/>
    <property type="match status" value="1"/>
</dbReference>
<name>A0A502DXN4_9BURK</name>
<keyword evidence="2" id="KW-0732">Signal</keyword>
<accession>A0A502DXN4</accession>
<proteinExistence type="inferred from homology"/>
<evidence type="ECO:0000313" key="4">
    <source>
        <dbReference type="Proteomes" id="UP000319212"/>
    </source>
</evidence>
<feature type="signal peptide" evidence="2">
    <location>
        <begin position="1"/>
        <end position="33"/>
    </location>
</feature>
<reference evidence="3 4" key="1">
    <citation type="journal article" date="2019" name="Environ. Microbiol.">
        <title>Species interactions and distinct microbial communities in high Arctic permafrost affected cryosols are associated with the CH4 and CO2 gas fluxes.</title>
        <authorList>
            <person name="Altshuler I."/>
            <person name="Hamel J."/>
            <person name="Turney S."/>
            <person name="Magnuson E."/>
            <person name="Levesque R."/>
            <person name="Greer C."/>
            <person name="Whyte L.G."/>
        </authorList>
    </citation>
    <scope>NUCLEOTIDE SEQUENCE [LARGE SCALE GENOMIC DNA]</scope>
    <source>
        <strain evidence="3 4">S06.C</strain>
    </source>
</reference>
<dbReference type="EMBL" id="RCZI01000001">
    <property type="protein sequence ID" value="TPG30245.1"/>
    <property type="molecule type" value="Genomic_DNA"/>
</dbReference>
<dbReference type="Gene3D" id="3.40.190.150">
    <property type="entry name" value="Bordetella uptake gene, domain 1"/>
    <property type="match status" value="1"/>
</dbReference>
<dbReference type="OrthoDB" id="8895839at2"/>
<comment type="caution">
    <text evidence="3">The sequence shown here is derived from an EMBL/GenBank/DDBJ whole genome shotgun (WGS) entry which is preliminary data.</text>
</comment>
<evidence type="ECO:0000256" key="2">
    <source>
        <dbReference type="SAM" id="SignalP"/>
    </source>
</evidence>
<comment type="similarity">
    <text evidence="1">Belongs to the UPF0065 (bug) family.</text>
</comment>
<dbReference type="SUPFAM" id="SSF53850">
    <property type="entry name" value="Periplasmic binding protein-like II"/>
    <property type="match status" value="1"/>
</dbReference>
<dbReference type="AlphaFoldDB" id="A0A502DXN4"/>
<evidence type="ECO:0000256" key="1">
    <source>
        <dbReference type="ARBA" id="ARBA00006987"/>
    </source>
</evidence>
<gene>
    <name evidence="3" type="ORF">EAH82_01745</name>
</gene>
<protein>
    <submittedName>
        <fullName evidence="3">Tripartite tricarboxylate transporter substrate binding protein</fullName>
    </submittedName>
</protein>
<evidence type="ECO:0000313" key="3">
    <source>
        <dbReference type="EMBL" id="TPG30245.1"/>
    </source>
</evidence>
<dbReference type="CDD" id="cd07012">
    <property type="entry name" value="PBP2_Bug_TTT"/>
    <property type="match status" value="1"/>
</dbReference>
<dbReference type="Pfam" id="PF03401">
    <property type="entry name" value="TctC"/>
    <property type="match status" value="1"/>
</dbReference>
<sequence>MRATCLIRRISRSCAIALCINAVALPMGTVAHAADYPERPVKIILGFAPGGATDGLARILARMLSERMGQQFIVDNKPGAATRIGIEAAQKASADGYTIGLATAVTTAFPLMFDGVSFAPDKDFVPISMLGRAPTFLMVRKDLPAQNYKEFVALGKKDGKLTLGHPGNGSNPHIAGLTLARAEGMPVTSIPYKGTQPAATAVGAGEVDFAMMEYAVARPMVEAGKARLLAVTEPRRSAIQPDIPTGREVGITKDVEGLTPWFMMFAPIGTPKPVVDALNKQLREVLATAEVRQQLAQLGVEPESSSAAEAASYFNAQRARVSKLGDELKLSLKN</sequence>
<dbReference type="InterPro" id="IPR042100">
    <property type="entry name" value="Bug_dom1"/>
</dbReference>
<feature type="chain" id="PRO_5021364592" evidence="2">
    <location>
        <begin position="34"/>
        <end position="334"/>
    </location>
</feature>
<dbReference type="Proteomes" id="UP000319212">
    <property type="component" value="Unassembled WGS sequence"/>
</dbReference>